<comment type="subcellular location">
    <subcellularLocation>
        <location evidence="1">Membrane</location>
        <topology evidence="1">Multi-pass membrane protein</topology>
    </subcellularLocation>
</comment>
<dbReference type="GO" id="GO:0006829">
    <property type="term" value="P:zinc ion transport"/>
    <property type="evidence" value="ECO:0007669"/>
    <property type="project" value="InterPro"/>
</dbReference>
<dbReference type="InterPro" id="IPR002524">
    <property type="entry name" value="Cation_efflux"/>
</dbReference>
<evidence type="ECO:0000313" key="9">
    <source>
        <dbReference type="EMBL" id="PZM08044.1"/>
    </source>
</evidence>
<feature type="transmembrane region" description="Helical" evidence="7">
    <location>
        <begin position="119"/>
        <end position="141"/>
    </location>
</feature>
<evidence type="ECO:0000256" key="5">
    <source>
        <dbReference type="ARBA" id="ARBA00023136"/>
    </source>
</evidence>
<dbReference type="NCBIfam" id="TIGR01297">
    <property type="entry name" value="CDF"/>
    <property type="match status" value="1"/>
</dbReference>
<feature type="transmembrane region" description="Helical" evidence="7">
    <location>
        <begin position="230"/>
        <end position="252"/>
    </location>
</feature>
<reference evidence="9 10" key="1">
    <citation type="journal article" date="2018" name="Sci. Rep.">
        <title>Rhizobium tumorigenes sp. nov., a novel plant tumorigenic bacterium isolated from cane gall tumors on thornless blackberry.</title>
        <authorList>
            <person name="Kuzmanovi N."/>
            <person name="Smalla K."/>
            <person name="Gronow S."/>
            <person name="PuBawska J."/>
        </authorList>
    </citation>
    <scope>NUCLEOTIDE SEQUENCE [LARGE SCALE GENOMIC DNA]</scope>
    <source>
        <strain evidence="9 10">CCBAU 85046</strain>
    </source>
</reference>
<feature type="compositionally biased region" description="Polar residues" evidence="6">
    <location>
        <begin position="1"/>
        <end position="13"/>
    </location>
</feature>
<evidence type="ECO:0000256" key="6">
    <source>
        <dbReference type="SAM" id="MobiDB-lite"/>
    </source>
</evidence>
<dbReference type="PANTHER" id="PTHR13414:SF9">
    <property type="entry name" value="PROTON-COUPLED ZINC ANTIPORTER SLC30A9, MITOCHONDRIAL"/>
    <property type="match status" value="1"/>
</dbReference>
<feature type="transmembrane region" description="Helical" evidence="7">
    <location>
        <begin position="82"/>
        <end position="99"/>
    </location>
</feature>
<evidence type="ECO:0000313" key="10">
    <source>
        <dbReference type="Proteomes" id="UP000248925"/>
    </source>
</evidence>
<gene>
    <name evidence="9" type="ORF">CPY51_30315</name>
</gene>
<dbReference type="InterPro" id="IPR040177">
    <property type="entry name" value="SLC30A9"/>
</dbReference>
<keyword evidence="2" id="KW-0813">Transport</keyword>
<evidence type="ECO:0000259" key="8">
    <source>
        <dbReference type="Pfam" id="PF01545"/>
    </source>
</evidence>
<dbReference type="GO" id="GO:0016020">
    <property type="term" value="C:membrane"/>
    <property type="evidence" value="ECO:0007669"/>
    <property type="project" value="UniProtKB-SubCell"/>
</dbReference>
<keyword evidence="3 7" id="KW-0812">Transmembrane</keyword>
<dbReference type="Gene3D" id="1.20.1510.10">
    <property type="entry name" value="Cation efflux protein transmembrane domain"/>
    <property type="match status" value="1"/>
</dbReference>
<protein>
    <submittedName>
        <fullName evidence="9">Cation transporter</fullName>
    </submittedName>
</protein>
<keyword evidence="4 7" id="KW-1133">Transmembrane helix</keyword>
<dbReference type="Proteomes" id="UP000248925">
    <property type="component" value="Unassembled WGS sequence"/>
</dbReference>
<feature type="domain" description="Cation efflux protein transmembrane" evidence="8">
    <location>
        <begin position="51"/>
        <end position="259"/>
    </location>
</feature>
<evidence type="ECO:0000256" key="4">
    <source>
        <dbReference type="ARBA" id="ARBA00022989"/>
    </source>
</evidence>
<accession>A0A2W4CRI7</accession>
<organism evidence="9 10">
    <name type="scientific">Rhizobium tubonense</name>
    <dbReference type="NCBI Taxonomy" id="484088"/>
    <lineage>
        <taxon>Bacteria</taxon>
        <taxon>Pseudomonadati</taxon>
        <taxon>Pseudomonadota</taxon>
        <taxon>Alphaproteobacteria</taxon>
        <taxon>Hyphomicrobiales</taxon>
        <taxon>Rhizobiaceae</taxon>
        <taxon>Rhizobium/Agrobacterium group</taxon>
        <taxon>Rhizobium</taxon>
    </lineage>
</organism>
<proteinExistence type="predicted"/>
<dbReference type="InterPro" id="IPR058533">
    <property type="entry name" value="Cation_efflux_TM"/>
</dbReference>
<dbReference type="AlphaFoldDB" id="A0A2W4CRI7"/>
<dbReference type="SUPFAM" id="SSF161111">
    <property type="entry name" value="Cation efflux protein transmembrane domain-like"/>
    <property type="match status" value="1"/>
</dbReference>
<dbReference type="Pfam" id="PF01545">
    <property type="entry name" value="Cation_efflux"/>
    <property type="match status" value="1"/>
</dbReference>
<feature type="transmembrane region" description="Helical" evidence="7">
    <location>
        <begin position="199"/>
        <end position="224"/>
    </location>
</feature>
<dbReference type="PANTHER" id="PTHR13414">
    <property type="entry name" value="HUEL-CATION TRANSPORTER"/>
    <property type="match status" value="1"/>
</dbReference>
<dbReference type="OrthoDB" id="9806522at2"/>
<evidence type="ECO:0000256" key="2">
    <source>
        <dbReference type="ARBA" id="ARBA00022448"/>
    </source>
</evidence>
<sequence>MNRDQSPFSDVTVSHSSNAASAHQSRTLKTMVISTVRQHHINISQMTTRLVVVGLFADFSVALIKFAAAYLSSSSSMMSEGVHSLIDVSTGLILLYGIANSRRPPTLEHQLGYGRELYFWNFAVAILIFSLGAGVAFVDGIHQMLHPVQLSNVAINFAILAISAVVEVASLTYTIRSIDRKRGHQSFHRYLYVRRDPTSLTVVFGGEASILGLAITAIGTALSITQNNPIYDGAASIAISVILAIAAVKLAAESKSLLIGVPADPAVAAAIMADVASSPAVLAVNGATTVHLAPEQLLVALSVWFREDMRSGEIEEAITAIEDRFHRERPEIIMLFVTPQTPKRYRQQQTYAMPTVTKPQLETGVH</sequence>
<dbReference type="GO" id="GO:0008324">
    <property type="term" value="F:monoatomic cation transmembrane transporter activity"/>
    <property type="evidence" value="ECO:0007669"/>
    <property type="project" value="InterPro"/>
</dbReference>
<comment type="caution">
    <text evidence="9">The sequence shown here is derived from an EMBL/GenBank/DDBJ whole genome shotgun (WGS) entry which is preliminary data.</text>
</comment>
<feature type="transmembrane region" description="Helical" evidence="7">
    <location>
        <begin position="153"/>
        <end position="178"/>
    </location>
</feature>
<feature type="region of interest" description="Disordered" evidence="6">
    <location>
        <begin position="1"/>
        <end position="22"/>
    </location>
</feature>
<dbReference type="InterPro" id="IPR027469">
    <property type="entry name" value="Cation_efflux_TMD_sf"/>
</dbReference>
<name>A0A2W4CRI7_9HYPH</name>
<keyword evidence="10" id="KW-1185">Reference proteome</keyword>
<evidence type="ECO:0000256" key="3">
    <source>
        <dbReference type="ARBA" id="ARBA00022692"/>
    </source>
</evidence>
<evidence type="ECO:0000256" key="7">
    <source>
        <dbReference type="SAM" id="Phobius"/>
    </source>
</evidence>
<keyword evidence="5 7" id="KW-0472">Membrane</keyword>
<dbReference type="EMBL" id="PCDP01000076">
    <property type="protein sequence ID" value="PZM08044.1"/>
    <property type="molecule type" value="Genomic_DNA"/>
</dbReference>
<evidence type="ECO:0000256" key="1">
    <source>
        <dbReference type="ARBA" id="ARBA00004141"/>
    </source>
</evidence>
<feature type="transmembrane region" description="Helical" evidence="7">
    <location>
        <begin position="50"/>
        <end position="70"/>
    </location>
</feature>